<dbReference type="AlphaFoldDB" id="I2H7S7"/>
<dbReference type="STRING" id="1071380.I2H7S7"/>
<protein>
    <recommendedName>
        <fullName evidence="4">V-SNARE coiled-coil homology domain-containing protein</fullName>
    </recommendedName>
</protein>
<gene>
    <name evidence="5" type="primary">TBLA0H01420</name>
    <name evidence="5" type="ORF">TBLA_0H01420</name>
</gene>
<dbReference type="GeneID" id="14497586"/>
<accession>I2H7S7</accession>
<dbReference type="Gene3D" id="3.30.450.230">
    <property type="entry name" value="Vacuolar R-SNARE Nyv1, longin domain"/>
    <property type="match status" value="1"/>
</dbReference>
<dbReference type="FunCoup" id="I2H7S7">
    <property type="interactions" value="70"/>
</dbReference>
<dbReference type="Gene3D" id="1.20.5.110">
    <property type="match status" value="1"/>
</dbReference>
<evidence type="ECO:0000313" key="5">
    <source>
        <dbReference type="EMBL" id="CCH62429.1"/>
    </source>
</evidence>
<dbReference type="GO" id="GO:0042144">
    <property type="term" value="P:vacuole fusion, non-autophagic"/>
    <property type="evidence" value="ECO:0007669"/>
    <property type="project" value="EnsemblFungi"/>
</dbReference>
<keyword evidence="6" id="KW-1185">Reference proteome</keyword>
<dbReference type="eggNOG" id="KOG0860">
    <property type="taxonomic scope" value="Eukaryota"/>
</dbReference>
<name>I2H7S7_HENB6</name>
<evidence type="ECO:0000313" key="6">
    <source>
        <dbReference type="Proteomes" id="UP000002866"/>
    </source>
</evidence>
<dbReference type="InterPro" id="IPR042855">
    <property type="entry name" value="V_SNARE_CC"/>
</dbReference>
<dbReference type="HOGENOM" id="CLU_1107824_0_0_1"/>
<evidence type="ECO:0000259" key="4">
    <source>
        <dbReference type="PROSITE" id="PS50892"/>
    </source>
</evidence>
<feature type="transmembrane region" description="Helical" evidence="3">
    <location>
        <begin position="227"/>
        <end position="247"/>
    </location>
</feature>
<proteinExistence type="predicted"/>
<dbReference type="PANTHER" id="PTHR21136">
    <property type="entry name" value="SNARE PROTEINS"/>
    <property type="match status" value="1"/>
</dbReference>
<keyword evidence="3" id="KW-0812">Transmembrane</keyword>
<dbReference type="Proteomes" id="UP000002866">
    <property type="component" value="Chromosome 8"/>
</dbReference>
<keyword evidence="1" id="KW-0813">Transport</keyword>
<dbReference type="GO" id="GO:0006906">
    <property type="term" value="P:vesicle fusion"/>
    <property type="evidence" value="ECO:0007669"/>
    <property type="project" value="EnsemblFungi"/>
</dbReference>
<dbReference type="InterPro" id="IPR051097">
    <property type="entry name" value="Synaptobrevin-like_transport"/>
</dbReference>
<reference evidence="5 6" key="1">
    <citation type="journal article" date="2011" name="Proc. Natl. Acad. Sci. U.S.A.">
        <title>Evolutionary erosion of yeast sex chromosomes by mating-type switching accidents.</title>
        <authorList>
            <person name="Gordon J.L."/>
            <person name="Armisen D."/>
            <person name="Proux-Wera E."/>
            <person name="Oheigeartaigh S.S."/>
            <person name="Byrne K.P."/>
            <person name="Wolfe K.H."/>
        </authorList>
    </citation>
    <scope>NUCLEOTIDE SEQUENCE [LARGE SCALE GENOMIC DNA]</scope>
    <source>
        <strain evidence="6">ATCC 34711 / CBS 6284 / DSM 70876 / NBRC 10599 / NRRL Y-10934 / UCD 77-7</strain>
    </source>
</reference>
<dbReference type="InterPro" id="IPR038426">
    <property type="entry name" value="Nyv1_longin_sf"/>
</dbReference>
<evidence type="ECO:0000256" key="1">
    <source>
        <dbReference type="ARBA" id="ARBA00022927"/>
    </source>
</evidence>
<dbReference type="RefSeq" id="XP_004181948.1">
    <property type="nucleotide sequence ID" value="XM_004181900.1"/>
</dbReference>
<dbReference type="GO" id="GO:0007036">
    <property type="term" value="P:vacuolar calcium ion homeostasis"/>
    <property type="evidence" value="ECO:0007669"/>
    <property type="project" value="EnsemblFungi"/>
</dbReference>
<organism evidence="5 6">
    <name type="scientific">Henningerozyma blattae (strain ATCC 34711 / CBS 6284 / DSM 70876 / NBRC 10599 / NRRL Y-10934 / UCD 77-7)</name>
    <name type="common">Yeast</name>
    <name type="synonym">Tetrapisispora blattae</name>
    <dbReference type="NCBI Taxonomy" id="1071380"/>
    <lineage>
        <taxon>Eukaryota</taxon>
        <taxon>Fungi</taxon>
        <taxon>Dikarya</taxon>
        <taxon>Ascomycota</taxon>
        <taxon>Saccharomycotina</taxon>
        <taxon>Saccharomycetes</taxon>
        <taxon>Saccharomycetales</taxon>
        <taxon>Saccharomycetaceae</taxon>
        <taxon>Henningerozyma</taxon>
    </lineage>
</organism>
<keyword evidence="1" id="KW-0653">Protein transport</keyword>
<evidence type="ECO:0000256" key="3">
    <source>
        <dbReference type="SAM" id="Phobius"/>
    </source>
</evidence>
<dbReference type="InterPro" id="IPR001388">
    <property type="entry name" value="Synaptobrevin-like"/>
</dbReference>
<keyword evidence="3" id="KW-1133">Transmembrane helix</keyword>
<dbReference type="KEGG" id="tbl:TBLA_0H01420"/>
<keyword evidence="3" id="KW-0472">Membrane</keyword>
<dbReference type="InterPro" id="IPR019005">
    <property type="entry name" value="Vacuolar_R-SNAR_Nyv1_longi_dom"/>
</dbReference>
<dbReference type="OMA" id="DGYDCYY"/>
<dbReference type="Pfam" id="PF00957">
    <property type="entry name" value="Synaptobrevin"/>
    <property type="match status" value="1"/>
</dbReference>
<dbReference type="SUPFAM" id="SSF58038">
    <property type="entry name" value="SNARE fusion complex"/>
    <property type="match status" value="1"/>
</dbReference>
<dbReference type="PANTHER" id="PTHR21136:SF168">
    <property type="entry name" value="VESICLE-ASSOCIATED MEMBRANE PROTEIN 9"/>
    <property type="match status" value="1"/>
</dbReference>
<dbReference type="GO" id="GO:0005484">
    <property type="term" value="F:SNAP receptor activity"/>
    <property type="evidence" value="ECO:0007669"/>
    <property type="project" value="EnsemblFungi"/>
</dbReference>
<dbReference type="PRINTS" id="PR00219">
    <property type="entry name" value="SYNAPTOBREVN"/>
</dbReference>
<evidence type="ECO:0000256" key="2">
    <source>
        <dbReference type="PROSITE-ProRule" id="PRU00290"/>
    </source>
</evidence>
<dbReference type="GO" id="GO:0015031">
    <property type="term" value="P:protein transport"/>
    <property type="evidence" value="ECO:0007669"/>
    <property type="project" value="UniProtKB-KW"/>
</dbReference>
<sequence length="249" mass="28689">MKRFNVSYVEVTKNNETLAAYFHQFGKDDLLNPQSYSSISSNIVSSKVFHKLIMEFVLTKVVPTQGNKVTKVSLDMIDGFDCYYTTSNKGLVYICFTRLDVPKILPIRLLCDLKNGDEYDAALDNTTDSKLNDNIESILNEFHSELLSIRDENNQNNTSSHQTAKNAEEDLQQIITIMNDNIDKFLQRQERISLLVDKTSKLNNSSNVFKQRANKVKRQMWYNKFKSWASLLLIVTILVFVIGIFLYKS</sequence>
<keyword evidence="2" id="KW-0175">Coiled coil</keyword>
<dbReference type="EMBL" id="HE806323">
    <property type="protein sequence ID" value="CCH62429.1"/>
    <property type="molecule type" value="Genomic_DNA"/>
</dbReference>
<dbReference type="PROSITE" id="PS50892">
    <property type="entry name" value="V_SNARE"/>
    <property type="match status" value="1"/>
</dbReference>
<dbReference type="GO" id="GO:0031201">
    <property type="term" value="C:SNARE complex"/>
    <property type="evidence" value="ECO:0007669"/>
    <property type="project" value="EnsemblFungi"/>
</dbReference>
<dbReference type="Pfam" id="PF09426">
    <property type="entry name" value="Nyv1_longin"/>
    <property type="match status" value="1"/>
</dbReference>
<dbReference type="OrthoDB" id="190375at2759"/>
<dbReference type="GO" id="GO:0000329">
    <property type="term" value="C:fungal-type vacuole membrane"/>
    <property type="evidence" value="ECO:0007669"/>
    <property type="project" value="EnsemblFungi"/>
</dbReference>
<feature type="domain" description="V-SNARE coiled-coil homology" evidence="4">
    <location>
        <begin position="163"/>
        <end position="223"/>
    </location>
</feature>
<dbReference type="InParanoid" id="I2H7S7"/>
<dbReference type="CDD" id="cd15843">
    <property type="entry name" value="R-SNARE"/>
    <property type="match status" value="1"/>
</dbReference>